<reference evidence="1 2" key="1">
    <citation type="submission" date="2024-09" db="EMBL/GenBank/DDBJ databases">
        <title>Paenibacillus zeirhizospherea sp. nov., isolated from surface of the maize (Zea mays) roots in a horticulture field, Hungary.</title>
        <authorList>
            <person name="Marton D."/>
            <person name="Farkas M."/>
            <person name="Bedics A."/>
            <person name="Toth E."/>
            <person name="Tancsics A."/>
            <person name="Boka K."/>
            <person name="Marati G."/>
            <person name="Kriszt B."/>
            <person name="Cserhati M."/>
        </authorList>
    </citation>
    <scope>NUCLEOTIDE SEQUENCE [LARGE SCALE GENOMIC DNA]</scope>
    <source>
        <strain evidence="1 2">JCM 18446</strain>
    </source>
</reference>
<dbReference type="EMBL" id="JBHIRY010000020">
    <property type="protein sequence ID" value="MFB5762353.1"/>
    <property type="molecule type" value="Genomic_DNA"/>
</dbReference>
<proteinExistence type="predicted"/>
<evidence type="ECO:0000313" key="1">
    <source>
        <dbReference type="EMBL" id="MFB5762353.1"/>
    </source>
</evidence>
<organism evidence="1 2">
    <name type="scientific">Paenibacillus medicaginis</name>
    <dbReference type="NCBI Taxonomy" id="1470560"/>
    <lineage>
        <taxon>Bacteria</taxon>
        <taxon>Bacillati</taxon>
        <taxon>Bacillota</taxon>
        <taxon>Bacilli</taxon>
        <taxon>Bacillales</taxon>
        <taxon>Paenibacillaceae</taxon>
        <taxon>Paenibacillus</taxon>
    </lineage>
</organism>
<comment type="caution">
    <text evidence="1">The sequence shown here is derived from an EMBL/GenBank/DDBJ whole genome shotgun (WGS) entry which is preliminary data.</text>
</comment>
<evidence type="ECO:0000313" key="2">
    <source>
        <dbReference type="Proteomes" id="UP001580430"/>
    </source>
</evidence>
<protein>
    <submittedName>
        <fullName evidence="1">Uncharacterized protein</fullName>
    </submittedName>
</protein>
<dbReference type="Proteomes" id="UP001580430">
    <property type="component" value="Unassembled WGS sequence"/>
</dbReference>
<keyword evidence="2" id="KW-1185">Reference proteome</keyword>
<name>A0ABV5C4A2_9BACL</name>
<sequence>MEVFVQERLKGMDLLDRPSFLKFEVLEMDRVVAKVTVNYISQKVDLWQDRGVDPIFLPFPTKETIDVLDVLDYLESRCFPRTRHHADKLLKTLGLTEYDPVEIVKKTHGVIYDDYVWIRFDGEELTCKDVHPRHPRYARKNP</sequence>
<accession>A0ABV5C4A2</accession>
<dbReference type="RefSeq" id="WP_375521460.1">
    <property type="nucleotide sequence ID" value="NZ_JBHIRY010000020.1"/>
</dbReference>
<gene>
    <name evidence="1" type="ORF">ACE5LO_18380</name>
</gene>